<feature type="compositionally biased region" description="Basic and acidic residues" evidence="1">
    <location>
        <begin position="43"/>
        <end position="52"/>
    </location>
</feature>
<protein>
    <submittedName>
        <fullName evidence="2">Uncharacterized protein</fullName>
    </submittedName>
</protein>
<accession>A0ABW0AQX3</accession>
<dbReference type="RefSeq" id="WP_344484929.1">
    <property type="nucleotide sequence ID" value="NZ_BAAASB010000026.1"/>
</dbReference>
<dbReference type="EMBL" id="JBHSKP010000030">
    <property type="protein sequence ID" value="MFC5156183.1"/>
    <property type="molecule type" value="Genomic_DNA"/>
</dbReference>
<evidence type="ECO:0000256" key="1">
    <source>
        <dbReference type="SAM" id="MobiDB-lite"/>
    </source>
</evidence>
<evidence type="ECO:0000313" key="3">
    <source>
        <dbReference type="Proteomes" id="UP001596160"/>
    </source>
</evidence>
<reference evidence="3" key="1">
    <citation type="journal article" date="2019" name="Int. J. Syst. Evol. Microbiol.">
        <title>The Global Catalogue of Microorganisms (GCM) 10K type strain sequencing project: providing services to taxonomists for standard genome sequencing and annotation.</title>
        <authorList>
            <consortium name="The Broad Institute Genomics Platform"/>
            <consortium name="The Broad Institute Genome Sequencing Center for Infectious Disease"/>
            <person name="Wu L."/>
            <person name="Ma J."/>
        </authorList>
    </citation>
    <scope>NUCLEOTIDE SEQUENCE [LARGE SCALE GENOMIC DNA]</scope>
    <source>
        <strain evidence="3">PCU 266</strain>
    </source>
</reference>
<organism evidence="2 3">
    <name type="scientific">Streptomyces amakusaensis</name>
    <dbReference type="NCBI Taxonomy" id="67271"/>
    <lineage>
        <taxon>Bacteria</taxon>
        <taxon>Bacillati</taxon>
        <taxon>Actinomycetota</taxon>
        <taxon>Actinomycetes</taxon>
        <taxon>Kitasatosporales</taxon>
        <taxon>Streptomycetaceae</taxon>
        <taxon>Streptomyces</taxon>
    </lineage>
</organism>
<keyword evidence="3" id="KW-1185">Reference proteome</keyword>
<evidence type="ECO:0000313" key="2">
    <source>
        <dbReference type="EMBL" id="MFC5156183.1"/>
    </source>
</evidence>
<proteinExistence type="predicted"/>
<name>A0ABW0AQX3_9ACTN</name>
<dbReference type="Proteomes" id="UP001596160">
    <property type="component" value="Unassembled WGS sequence"/>
</dbReference>
<comment type="caution">
    <text evidence="2">The sequence shown here is derived from an EMBL/GenBank/DDBJ whole genome shotgun (WGS) entry which is preliminary data.</text>
</comment>
<sequence length="61" mass="6388">MLPSDLPAPAGALHRTDTAERGSFAVARCSCGWSGPARRSRERARSDARAHSPEGGTLPEG</sequence>
<gene>
    <name evidence="2" type="ORF">ACFPRH_31175</name>
</gene>
<feature type="region of interest" description="Disordered" evidence="1">
    <location>
        <begin position="33"/>
        <end position="61"/>
    </location>
</feature>